<dbReference type="InterPro" id="IPR015421">
    <property type="entry name" value="PyrdxlP-dep_Trfase_major"/>
</dbReference>
<dbReference type="Gene3D" id="3.90.1150.10">
    <property type="entry name" value="Aspartate Aminotransferase, domain 1"/>
    <property type="match status" value="1"/>
</dbReference>
<keyword evidence="3 8" id="KW-0032">Aminotransferase</keyword>
<dbReference type="InterPro" id="IPR015424">
    <property type="entry name" value="PyrdxlP-dep_Trfase"/>
</dbReference>
<evidence type="ECO:0000256" key="5">
    <source>
        <dbReference type="ARBA" id="ARBA00022898"/>
    </source>
</evidence>
<dbReference type="EMBL" id="QRAN01000009">
    <property type="protein sequence ID" value="RLQ22014.1"/>
    <property type="molecule type" value="Genomic_DNA"/>
</dbReference>
<proteinExistence type="inferred from homology"/>
<dbReference type="InterPro" id="IPR051326">
    <property type="entry name" value="Kynurenine-oxoglutarate_AT"/>
</dbReference>
<dbReference type="Pfam" id="PF00155">
    <property type="entry name" value="Aminotran_1_2"/>
    <property type="match status" value="1"/>
</dbReference>
<dbReference type="PANTHER" id="PTHR43807">
    <property type="entry name" value="FI04487P"/>
    <property type="match status" value="1"/>
</dbReference>
<dbReference type="SUPFAM" id="SSF53383">
    <property type="entry name" value="PLP-dependent transferases"/>
    <property type="match status" value="1"/>
</dbReference>
<dbReference type="InterPro" id="IPR004839">
    <property type="entry name" value="Aminotransferase_I/II_large"/>
</dbReference>
<dbReference type="AlphaFoldDB" id="A0A3L7DXF8"/>
<keyword evidence="6" id="KW-0732">Signal</keyword>
<evidence type="ECO:0000259" key="7">
    <source>
        <dbReference type="Pfam" id="PF00155"/>
    </source>
</evidence>
<dbReference type="InterPro" id="IPR015422">
    <property type="entry name" value="PyrdxlP-dep_Trfase_small"/>
</dbReference>
<evidence type="ECO:0000256" key="6">
    <source>
        <dbReference type="SAM" id="SignalP"/>
    </source>
</evidence>
<keyword evidence="5" id="KW-0663">Pyridoxal phosphate</keyword>
<keyword evidence="9" id="KW-1185">Reference proteome</keyword>
<sequence length="379" mass="41921">MHSKLPRVGTTIFARMSALAAETGALNLSQGCPDFDAPEELREALAKAVMDGHNQYAPLAGLPALREQLAIQQQLHRCVDCDPDSEITVVPGATEGIFCAIMASVQPGDDVLVLDPSYDSYVPAIEMAGGRAVRVALRQPDFAVDWEVVAARLNSRSRMIVINSPHNPTGTMLTDSDLRTLEELAVRHDLLVCSDEVYEHLTFDSRPHRSVLQYPQLRERSFAHFSFGKTFSVTGWKTGYCVAPPALTAELRKVHQFVAFVAVTPVQQAVAEFLAQYPDYPAGLADFYQRKRDLFCAALAGSAFSFEPSAGTYFQLLDYSEISRAADQQLCERWTREFGVASIPVSVFYESPPEQHYLRFCFAKSDVTLKQAAEILCAI</sequence>
<dbReference type="Gene3D" id="3.40.640.10">
    <property type="entry name" value="Type I PLP-dependent aspartate aminotransferase-like (Major domain)"/>
    <property type="match status" value="1"/>
</dbReference>
<evidence type="ECO:0000256" key="4">
    <source>
        <dbReference type="ARBA" id="ARBA00022679"/>
    </source>
</evidence>
<keyword evidence="4 8" id="KW-0808">Transferase</keyword>
<feature type="signal peptide" evidence="6">
    <location>
        <begin position="1"/>
        <end position="20"/>
    </location>
</feature>
<reference evidence="8 9" key="1">
    <citation type="submission" date="2018-07" db="EMBL/GenBank/DDBJ databases">
        <title>Halioglobus sp. genome submission.</title>
        <authorList>
            <person name="Ye M.-Q."/>
            <person name="Du Z.-J."/>
        </authorList>
    </citation>
    <scope>NUCLEOTIDE SEQUENCE [LARGE SCALE GENOMIC DNA]</scope>
    <source>
        <strain evidence="8 9">U0301</strain>
    </source>
</reference>
<accession>A0A3L7DXF8</accession>
<evidence type="ECO:0000256" key="3">
    <source>
        <dbReference type="ARBA" id="ARBA00022576"/>
    </source>
</evidence>
<dbReference type="GO" id="GO:0016212">
    <property type="term" value="F:kynurenine-oxoglutarate transaminase activity"/>
    <property type="evidence" value="ECO:0007669"/>
    <property type="project" value="TreeGrafter"/>
</dbReference>
<evidence type="ECO:0000313" key="8">
    <source>
        <dbReference type="EMBL" id="RLQ22014.1"/>
    </source>
</evidence>
<comment type="cofactor">
    <cofactor evidence="1">
        <name>pyridoxal 5'-phosphate</name>
        <dbReference type="ChEBI" id="CHEBI:597326"/>
    </cofactor>
</comment>
<feature type="domain" description="Aminotransferase class I/classII large" evidence="7">
    <location>
        <begin position="26"/>
        <end position="375"/>
    </location>
</feature>
<name>A0A3L7DXF8_9GAMM</name>
<dbReference type="GO" id="GO:0005737">
    <property type="term" value="C:cytoplasm"/>
    <property type="evidence" value="ECO:0007669"/>
    <property type="project" value="TreeGrafter"/>
</dbReference>
<dbReference type="Proteomes" id="UP000265509">
    <property type="component" value="Unassembled WGS sequence"/>
</dbReference>
<dbReference type="NCBIfam" id="NF006569">
    <property type="entry name" value="PRK09082.1"/>
    <property type="match status" value="1"/>
</dbReference>
<feature type="chain" id="PRO_5018254358" evidence="6">
    <location>
        <begin position="21"/>
        <end position="379"/>
    </location>
</feature>
<evidence type="ECO:0000256" key="1">
    <source>
        <dbReference type="ARBA" id="ARBA00001933"/>
    </source>
</evidence>
<comment type="similarity">
    <text evidence="2">Belongs to the class-I pyridoxal-phosphate-dependent aminotransferase family.</text>
</comment>
<dbReference type="GO" id="GO:0030170">
    <property type="term" value="F:pyridoxal phosphate binding"/>
    <property type="evidence" value="ECO:0007669"/>
    <property type="project" value="InterPro"/>
</dbReference>
<gene>
    <name evidence="8" type="ORF">DWB85_10425</name>
</gene>
<organism evidence="8 9">
    <name type="scientific">Seongchinamella sediminis</name>
    <dbReference type="NCBI Taxonomy" id="2283635"/>
    <lineage>
        <taxon>Bacteria</taxon>
        <taxon>Pseudomonadati</taxon>
        <taxon>Pseudomonadota</taxon>
        <taxon>Gammaproteobacteria</taxon>
        <taxon>Cellvibrionales</taxon>
        <taxon>Halieaceae</taxon>
        <taxon>Seongchinamella</taxon>
    </lineage>
</organism>
<dbReference type="FunFam" id="3.40.640.10:FF:000033">
    <property type="entry name" value="Aspartate aminotransferase"/>
    <property type="match status" value="1"/>
</dbReference>
<dbReference type="CDD" id="cd00609">
    <property type="entry name" value="AAT_like"/>
    <property type="match status" value="1"/>
</dbReference>
<dbReference type="PANTHER" id="PTHR43807:SF20">
    <property type="entry name" value="FI04487P"/>
    <property type="match status" value="1"/>
</dbReference>
<comment type="caution">
    <text evidence="8">The sequence shown here is derived from an EMBL/GenBank/DDBJ whole genome shotgun (WGS) entry which is preliminary data.</text>
</comment>
<dbReference type="OrthoDB" id="9803354at2"/>
<protein>
    <submittedName>
        <fullName evidence="8">Aminotransferase class I/II-fold pyridoxal phosphate-dependent enzyme</fullName>
    </submittedName>
</protein>
<evidence type="ECO:0000313" key="9">
    <source>
        <dbReference type="Proteomes" id="UP000265509"/>
    </source>
</evidence>
<evidence type="ECO:0000256" key="2">
    <source>
        <dbReference type="ARBA" id="ARBA00007441"/>
    </source>
</evidence>